<dbReference type="SUPFAM" id="SSF51206">
    <property type="entry name" value="cAMP-binding domain-like"/>
    <property type="match status" value="1"/>
</dbReference>
<dbReference type="AlphaFoldDB" id="A0A420D792"/>
<keyword evidence="5" id="KW-1185">Reference proteome</keyword>
<sequence length="206" mass="23943">MSTFINSKYNSMIDEKCLRSHGAVLRIFNRDTFLFNKGSELEYHFQIVSGLAKFVREDQEGHRITCQILGSGDANYLILAGLPLPFDMVAITDCTVLMMPKDDFLSMIMSEEGMLRHIMKYISELMYIQMERNRKEFNKSPSDRITELFQFLKYEETDQEIFSFEINLNVHEIAEISGISLEICIDTLKKMKEHGSVKILNARILF</sequence>
<name>A0A420D792_9FLAO</name>
<dbReference type="OrthoDB" id="1244195at2"/>
<dbReference type="InterPro" id="IPR018490">
    <property type="entry name" value="cNMP-bd_dom_sf"/>
</dbReference>
<evidence type="ECO:0000259" key="1">
    <source>
        <dbReference type="Pfam" id="PF00027"/>
    </source>
</evidence>
<dbReference type="Proteomes" id="UP000658202">
    <property type="component" value="Unassembled WGS sequence"/>
</dbReference>
<comment type="caution">
    <text evidence="3">The sequence shown here is derived from an EMBL/GenBank/DDBJ whole genome shotgun (WGS) entry which is preliminary data.</text>
</comment>
<evidence type="ECO:0000313" key="3">
    <source>
        <dbReference type="EMBL" id="RKE86619.1"/>
    </source>
</evidence>
<dbReference type="InterPro" id="IPR014710">
    <property type="entry name" value="RmlC-like_jellyroll"/>
</dbReference>
<evidence type="ECO:0000313" key="5">
    <source>
        <dbReference type="Proteomes" id="UP000658202"/>
    </source>
</evidence>
<dbReference type="EMBL" id="RAQH01000007">
    <property type="protein sequence ID" value="RKE86619.1"/>
    <property type="molecule type" value="Genomic_DNA"/>
</dbReference>
<accession>A0A420D792</accession>
<organism evidence="3 4">
    <name type="scientific">Epilithonimonas arachidiradicis</name>
    <dbReference type="NCBI Taxonomy" id="1617282"/>
    <lineage>
        <taxon>Bacteria</taxon>
        <taxon>Pseudomonadati</taxon>
        <taxon>Bacteroidota</taxon>
        <taxon>Flavobacteriia</taxon>
        <taxon>Flavobacteriales</taxon>
        <taxon>Weeksellaceae</taxon>
        <taxon>Chryseobacterium group</taxon>
        <taxon>Epilithonimonas</taxon>
    </lineage>
</organism>
<proteinExistence type="predicted"/>
<feature type="domain" description="Cyclic nucleotide-binding" evidence="1">
    <location>
        <begin position="26"/>
        <end position="110"/>
    </location>
</feature>
<gene>
    <name evidence="3" type="ORF">BXY58_2438</name>
    <name evidence="2" type="ORF">GCM10007332_26610</name>
</gene>
<dbReference type="EMBL" id="BMCW01000006">
    <property type="protein sequence ID" value="GGG63125.1"/>
    <property type="molecule type" value="Genomic_DNA"/>
</dbReference>
<dbReference type="InterPro" id="IPR000595">
    <property type="entry name" value="cNMP-bd_dom"/>
</dbReference>
<dbReference type="CDD" id="cd00038">
    <property type="entry name" value="CAP_ED"/>
    <property type="match status" value="1"/>
</dbReference>
<reference evidence="2" key="1">
    <citation type="journal article" date="2014" name="Int. J. Syst. Evol. Microbiol.">
        <title>Complete genome of a new Firmicutes species belonging to the dominant human colonic microbiota ('Ruminococcus bicirculans') reveals two chromosomes and a selective capacity to utilize plant glucans.</title>
        <authorList>
            <consortium name="NISC Comparative Sequencing Program"/>
            <person name="Wegmann U."/>
            <person name="Louis P."/>
            <person name="Goesmann A."/>
            <person name="Henrissat B."/>
            <person name="Duncan S.H."/>
            <person name="Flint H.J."/>
        </authorList>
    </citation>
    <scope>NUCLEOTIDE SEQUENCE</scope>
    <source>
        <strain evidence="2">CCM 8490</strain>
    </source>
</reference>
<evidence type="ECO:0000313" key="2">
    <source>
        <dbReference type="EMBL" id="GGG63125.1"/>
    </source>
</evidence>
<reference evidence="3 4" key="2">
    <citation type="submission" date="2018-09" db="EMBL/GenBank/DDBJ databases">
        <title>Genomic Encyclopedia of Archaeal and Bacterial Type Strains, Phase II (KMG-II): from individual species to whole genera.</title>
        <authorList>
            <person name="Goeker M."/>
        </authorList>
    </citation>
    <scope>NUCLEOTIDE SEQUENCE [LARGE SCALE GENOMIC DNA]</scope>
    <source>
        <strain evidence="3 4">DSM 27620</strain>
    </source>
</reference>
<dbReference type="RefSeq" id="WP_120214037.1">
    <property type="nucleotide sequence ID" value="NZ_BMCW01000006.1"/>
</dbReference>
<dbReference type="Proteomes" id="UP000285906">
    <property type="component" value="Unassembled WGS sequence"/>
</dbReference>
<protein>
    <submittedName>
        <fullName evidence="3">CRP-like cAMP-binding protein</fullName>
    </submittedName>
</protein>
<dbReference type="Gene3D" id="2.60.120.10">
    <property type="entry name" value="Jelly Rolls"/>
    <property type="match status" value="1"/>
</dbReference>
<dbReference type="Pfam" id="PF00027">
    <property type="entry name" value="cNMP_binding"/>
    <property type="match status" value="1"/>
</dbReference>
<reference evidence="5" key="3">
    <citation type="journal article" date="2019" name="Int. J. Syst. Evol. Microbiol.">
        <title>The Global Catalogue of Microorganisms (GCM) 10K type strain sequencing project: providing services to taxonomists for standard genome sequencing and annotation.</title>
        <authorList>
            <consortium name="The Broad Institute Genomics Platform"/>
            <consortium name="The Broad Institute Genome Sequencing Center for Infectious Disease"/>
            <person name="Wu L."/>
            <person name="Ma J."/>
        </authorList>
    </citation>
    <scope>NUCLEOTIDE SEQUENCE [LARGE SCALE GENOMIC DNA]</scope>
    <source>
        <strain evidence="5">CCM 8490</strain>
    </source>
</reference>
<evidence type="ECO:0000313" key="4">
    <source>
        <dbReference type="Proteomes" id="UP000285906"/>
    </source>
</evidence>
<reference evidence="2" key="4">
    <citation type="submission" date="2024-05" db="EMBL/GenBank/DDBJ databases">
        <authorList>
            <person name="Sun Q."/>
            <person name="Sedlacek I."/>
        </authorList>
    </citation>
    <scope>NUCLEOTIDE SEQUENCE</scope>
    <source>
        <strain evidence="2">CCM 8490</strain>
    </source>
</reference>